<keyword evidence="5 10" id="KW-0540">Nuclease</keyword>
<dbReference type="SUPFAM" id="SSF55658">
    <property type="entry name" value="L9 N-domain-like"/>
    <property type="match status" value="1"/>
</dbReference>
<keyword evidence="14" id="KW-1185">Reference proteome</keyword>
<evidence type="ECO:0000256" key="11">
    <source>
        <dbReference type="SAM" id="MobiDB-lite"/>
    </source>
</evidence>
<dbReference type="InterPro" id="IPR017067">
    <property type="entry name" value="RNase_H1_euk"/>
</dbReference>
<dbReference type="Gene3D" id="3.40.970.10">
    <property type="entry name" value="Ribonuclease H1, N-terminal domain"/>
    <property type="match status" value="1"/>
</dbReference>
<evidence type="ECO:0000256" key="4">
    <source>
        <dbReference type="ARBA" id="ARBA00012180"/>
    </source>
</evidence>
<dbReference type="GO" id="GO:0000287">
    <property type="term" value="F:magnesium ion binding"/>
    <property type="evidence" value="ECO:0007669"/>
    <property type="project" value="UniProtKB-UniRule"/>
</dbReference>
<evidence type="ECO:0000256" key="1">
    <source>
        <dbReference type="ARBA" id="ARBA00000077"/>
    </source>
</evidence>
<evidence type="ECO:0000256" key="6">
    <source>
        <dbReference type="ARBA" id="ARBA00022723"/>
    </source>
</evidence>
<sequence length="355" mass="38870">MGKKSKGGFYAVRQGRNVGIFTTWDECRASVDGFSQAQFKRFDTRHQAEAFIGSIPVSNSDQCDAAPVASTSYGSVFPPRSTTDGSGVPPPEAAGCNRDWYMREVAPDPERAANGPARAYQIVALPSSKAPKIPLRDDEGRRHHASSTFAPPKAPTVPSRTAPSHSALGKRPEPSSETFEPPASKREHRASHGPRRSLDVWCDGSSLGNGKVGSRAGWGVYFGPPGTEYSDLNESCRLPGKVQTNNRAELMAIIRACELCQDTSINLQIHTDSQYSMKAINVWQQKWREKGWKLASGGNVQNRDLIERIEELFRQRDTRPKLIYVPGHSGDPGNEAADKLAKAGALRTQVKVEQK</sequence>
<dbReference type="SUPFAM" id="SSF53098">
    <property type="entry name" value="Ribonuclease H-like"/>
    <property type="match status" value="1"/>
</dbReference>
<evidence type="ECO:0000313" key="14">
    <source>
        <dbReference type="Proteomes" id="UP000027361"/>
    </source>
</evidence>
<dbReference type="STRING" id="1037660.A0A066VWK1"/>
<dbReference type="FunFam" id="3.40.970.10:FF:000001">
    <property type="entry name" value="Ribonuclease H1"/>
    <property type="match status" value="1"/>
</dbReference>
<dbReference type="GO" id="GO:0043137">
    <property type="term" value="P:DNA replication, removal of RNA primer"/>
    <property type="evidence" value="ECO:0007669"/>
    <property type="project" value="TreeGrafter"/>
</dbReference>
<evidence type="ECO:0000256" key="3">
    <source>
        <dbReference type="ARBA" id="ARBA00005300"/>
    </source>
</evidence>
<dbReference type="InterPro" id="IPR009027">
    <property type="entry name" value="Ribosomal_bL9/RNase_H1_N"/>
</dbReference>
<name>A0A066VWK1_TILAU</name>
<dbReference type="AlphaFoldDB" id="A0A066VWK1"/>
<evidence type="ECO:0000256" key="10">
    <source>
        <dbReference type="PIRNR" id="PIRNR036852"/>
    </source>
</evidence>
<dbReference type="Pfam" id="PF01693">
    <property type="entry name" value="Cauli_VI"/>
    <property type="match status" value="1"/>
</dbReference>
<feature type="domain" description="RNase H type-1" evidence="12">
    <location>
        <begin position="194"/>
        <end position="346"/>
    </location>
</feature>
<comment type="caution">
    <text evidence="13">The sequence shown here is derived from an EMBL/GenBank/DDBJ whole genome shotgun (WGS) entry which is preliminary data.</text>
</comment>
<dbReference type="CDD" id="cd09280">
    <property type="entry name" value="RNase_HI_eukaryote_like"/>
    <property type="match status" value="1"/>
</dbReference>
<reference evidence="13 14" key="1">
    <citation type="submission" date="2014-05" db="EMBL/GenBank/DDBJ databases">
        <title>Draft genome sequence of a rare smut relative, Tilletiaria anomala UBC 951.</title>
        <authorList>
            <consortium name="DOE Joint Genome Institute"/>
            <person name="Toome M."/>
            <person name="Kuo A."/>
            <person name="Henrissat B."/>
            <person name="Lipzen A."/>
            <person name="Tritt A."/>
            <person name="Yoshinaga Y."/>
            <person name="Zane M."/>
            <person name="Barry K."/>
            <person name="Grigoriev I.V."/>
            <person name="Spatafora J.W."/>
            <person name="Aimea M.C."/>
        </authorList>
    </citation>
    <scope>NUCLEOTIDE SEQUENCE [LARGE SCALE GENOMIC DNA]</scope>
    <source>
        <strain evidence="13 14">UBC 951</strain>
    </source>
</reference>
<proteinExistence type="inferred from homology"/>
<keyword evidence="7 10" id="KW-0255">Endonuclease</keyword>
<comment type="similarity">
    <text evidence="3 10">Belongs to the RNase H family.</text>
</comment>
<dbReference type="Pfam" id="PF00075">
    <property type="entry name" value="RNase_H"/>
    <property type="match status" value="1"/>
</dbReference>
<evidence type="ECO:0000313" key="13">
    <source>
        <dbReference type="EMBL" id="KDN43194.1"/>
    </source>
</evidence>
<dbReference type="Proteomes" id="UP000027361">
    <property type="component" value="Unassembled WGS sequence"/>
</dbReference>
<comment type="catalytic activity">
    <reaction evidence="1 10">
        <text>Endonucleolytic cleavage to 5'-phosphomonoester.</text>
        <dbReference type="EC" id="3.1.26.4"/>
    </reaction>
</comment>
<dbReference type="InterPro" id="IPR050092">
    <property type="entry name" value="RNase_H"/>
</dbReference>
<dbReference type="GeneID" id="25262952"/>
<evidence type="ECO:0000256" key="2">
    <source>
        <dbReference type="ARBA" id="ARBA00001946"/>
    </source>
</evidence>
<evidence type="ECO:0000256" key="7">
    <source>
        <dbReference type="ARBA" id="ARBA00022759"/>
    </source>
</evidence>
<dbReference type="InterPro" id="IPR036397">
    <property type="entry name" value="RNaseH_sf"/>
</dbReference>
<dbReference type="PANTHER" id="PTHR10642:SF26">
    <property type="entry name" value="RIBONUCLEASE H1"/>
    <property type="match status" value="1"/>
</dbReference>
<dbReference type="PROSITE" id="PS50879">
    <property type="entry name" value="RNASE_H_1"/>
    <property type="match status" value="1"/>
</dbReference>
<keyword evidence="6 10" id="KW-0479">Metal-binding</keyword>
<dbReference type="InterPro" id="IPR012337">
    <property type="entry name" value="RNaseH-like_sf"/>
</dbReference>
<dbReference type="InterPro" id="IPR011320">
    <property type="entry name" value="RNase_H1_N"/>
</dbReference>
<gene>
    <name evidence="13" type="ORF">K437DRAFT_237308</name>
</gene>
<dbReference type="InParanoid" id="A0A066VWK1"/>
<dbReference type="PANTHER" id="PTHR10642">
    <property type="entry name" value="RIBONUCLEASE H1"/>
    <property type="match status" value="1"/>
</dbReference>
<dbReference type="RefSeq" id="XP_013242293.1">
    <property type="nucleotide sequence ID" value="XM_013386839.1"/>
</dbReference>
<accession>A0A066VWK1</accession>
<comment type="function">
    <text evidence="10">Endonuclease that specifically degrades the RNA of RNA-DNA hybrids.</text>
</comment>
<feature type="region of interest" description="Disordered" evidence="11">
    <location>
        <begin position="123"/>
        <end position="199"/>
    </location>
</feature>
<dbReference type="OMA" id="IRSMTEW"/>
<dbReference type="GO" id="GO:0003676">
    <property type="term" value="F:nucleic acid binding"/>
    <property type="evidence" value="ECO:0007669"/>
    <property type="project" value="UniProtKB-UniRule"/>
</dbReference>
<comment type="cofactor">
    <cofactor evidence="2 10">
        <name>Mg(2+)</name>
        <dbReference type="ChEBI" id="CHEBI:18420"/>
    </cofactor>
</comment>
<feature type="compositionally biased region" description="Basic residues" evidence="11">
    <location>
        <begin position="186"/>
        <end position="195"/>
    </location>
</feature>
<keyword evidence="8 10" id="KW-0378">Hydrolase</keyword>
<dbReference type="InterPro" id="IPR002156">
    <property type="entry name" value="RNaseH_domain"/>
</dbReference>
<dbReference type="FunCoup" id="A0A066VWK1">
    <property type="interactions" value="54"/>
</dbReference>
<organism evidence="13 14">
    <name type="scientific">Tilletiaria anomala (strain ATCC 24038 / CBS 436.72 / UBC 951)</name>
    <dbReference type="NCBI Taxonomy" id="1037660"/>
    <lineage>
        <taxon>Eukaryota</taxon>
        <taxon>Fungi</taxon>
        <taxon>Dikarya</taxon>
        <taxon>Basidiomycota</taxon>
        <taxon>Ustilaginomycotina</taxon>
        <taxon>Exobasidiomycetes</taxon>
        <taxon>Georgefischeriales</taxon>
        <taxon>Tilletiariaceae</taxon>
        <taxon>Tilletiaria</taxon>
    </lineage>
</organism>
<dbReference type="HOGENOM" id="CLU_030894_0_0_1"/>
<protein>
    <recommendedName>
        <fullName evidence="4 10">Ribonuclease H</fullName>
        <shortName evidence="10">RNase H</shortName>
        <ecNumber evidence="4 10">3.1.26.4</ecNumber>
    </recommendedName>
</protein>
<dbReference type="PIRSF" id="PIRSF036852">
    <property type="entry name" value="Ribonuclease_H1_euk"/>
    <property type="match status" value="1"/>
</dbReference>
<dbReference type="EMBL" id="JMSN01000063">
    <property type="protein sequence ID" value="KDN43194.1"/>
    <property type="molecule type" value="Genomic_DNA"/>
</dbReference>
<evidence type="ECO:0000256" key="5">
    <source>
        <dbReference type="ARBA" id="ARBA00022722"/>
    </source>
</evidence>
<dbReference type="InterPro" id="IPR037056">
    <property type="entry name" value="RNase_H1_N_sf"/>
</dbReference>
<evidence type="ECO:0000256" key="8">
    <source>
        <dbReference type="ARBA" id="ARBA00022801"/>
    </source>
</evidence>
<keyword evidence="9 10" id="KW-0460">Magnesium</keyword>
<evidence type="ECO:0000256" key="9">
    <source>
        <dbReference type="ARBA" id="ARBA00022842"/>
    </source>
</evidence>
<dbReference type="Gene3D" id="3.30.420.10">
    <property type="entry name" value="Ribonuclease H-like superfamily/Ribonuclease H"/>
    <property type="match status" value="1"/>
</dbReference>
<evidence type="ECO:0000259" key="12">
    <source>
        <dbReference type="PROSITE" id="PS50879"/>
    </source>
</evidence>
<dbReference type="OrthoDB" id="245563at2759"/>
<dbReference type="GO" id="GO:0004523">
    <property type="term" value="F:RNA-DNA hybrid ribonuclease activity"/>
    <property type="evidence" value="ECO:0007669"/>
    <property type="project" value="UniProtKB-UniRule"/>
</dbReference>
<dbReference type="EC" id="3.1.26.4" evidence="4 10"/>